<comment type="caution">
    <text evidence="9">The sequence shown here is derived from an EMBL/GenBank/DDBJ whole genome shotgun (WGS) entry which is preliminary data.</text>
</comment>
<name>A0A8K1CH11_PYTOL</name>
<evidence type="ECO:0000256" key="2">
    <source>
        <dbReference type="ARBA" id="ARBA00022679"/>
    </source>
</evidence>
<evidence type="ECO:0000256" key="6">
    <source>
        <dbReference type="PROSITE-ProRule" id="PRU10141"/>
    </source>
</evidence>
<keyword evidence="2" id="KW-0808">Transferase</keyword>
<dbReference type="SUPFAM" id="SSF56112">
    <property type="entry name" value="Protein kinase-like (PK-like)"/>
    <property type="match status" value="1"/>
</dbReference>
<evidence type="ECO:0000256" key="4">
    <source>
        <dbReference type="ARBA" id="ARBA00022777"/>
    </source>
</evidence>
<keyword evidence="5 6" id="KW-0067">ATP-binding</keyword>
<evidence type="ECO:0000256" key="7">
    <source>
        <dbReference type="RuleBase" id="RU000304"/>
    </source>
</evidence>
<keyword evidence="4" id="KW-0418">Kinase</keyword>
<comment type="similarity">
    <text evidence="7">Belongs to the protein kinase superfamily.</text>
</comment>
<keyword evidence="3 6" id="KW-0547">Nucleotide-binding</keyword>
<evidence type="ECO:0000259" key="8">
    <source>
        <dbReference type="PROSITE" id="PS50011"/>
    </source>
</evidence>
<dbReference type="InterPro" id="IPR008271">
    <property type="entry name" value="Ser/Thr_kinase_AS"/>
</dbReference>
<organism evidence="9 10">
    <name type="scientific">Pythium oligandrum</name>
    <name type="common">Mycoparasitic fungus</name>
    <dbReference type="NCBI Taxonomy" id="41045"/>
    <lineage>
        <taxon>Eukaryota</taxon>
        <taxon>Sar</taxon>
        <taxon>Stramenopiles</taxon>
        <taxon>Oomycota</taxon>
        <taxon>Peronosporomycetes</taxon>
        <taxon>Pythiales</taxon>
        <taxon>Pythiaceae</taxon>
        <taxon>Pythium</taxon>
    </lineage>
</organism>
<dbReference type="Gene3D" id="1.10.510.10">
    <property type="entry name" value="Transferase(Phosphotransferase) domain 1"/>
    <property type="match status" value="1"/>
</dbReference>
<protein>
    <recommendedName>
        <fullName evidence="8">Protein kinase domain-containing protein</fullName>
    </recommendedName>
</protein>
<reference evidence="9" key="1">
    <citation type="submission" date="2019-03" db="EMBL/GenBank/DDBJ databases">
        <title>Long read genome sequence of the mycoparasitic Pythium oligandrum ATCC 38472 isolated from sugarbeet rhizosphere.</title>
        <authorList>
            <person name="Gaulin E."/>
        </authorList>
    </citation>
    <scope>NUCLEOTIDE SEQUENCE</scope>
    <source>
        <strain evidence="9">ATCC 38472_TT</strain>
    </source>
</reference>
<dbReference type="Proteomes" id="UP000794436">
    <property type="component" value="Unassembled WGS sequence"/>
</dbReference>
<dbReference type="InterPro" id="IPR017441">
    <property type="entry name" value="Protein_kinase_ATP_BS"/>
</dbReference>
<dbReference type="EMBL" id="SPLM01000074">
    <property type="protein sequence ID" value="TMW62348.1"/>
    <property type="molecule type" value="Genomic_DNA"/>
</dbReference>
<dbReference type="PROSITE" id="PS00108">
    <property type="entry name" value="PROTEIN_KINASE_ST"/>
    <property type="match status" value="1"/>
</dbReference>
<keyword evidence="10" id="KW-1185">Reference proteome</keyword>
<dbReference type="GO" id="GO:0005524">
    <property type="term" value="F:ATP binding"/>
    <property type="evidence" value="ECO:0007669"/>
    <property type="project" value="UniProtKB-UniRule"/>
</dbReference>
<feature type="domain" description="Protein kinase" evidence="8">
    <location>
        <begin position="108"/>
        <end position="376"/>
    </location>
</feature>
<dbReference type="PROSITE" id="PS00107">
    <property type="entry name" value="PROTEIN_KINASE_ATP"/>
    <property type="match status" value="1"/>
</dbReference>
<evidence type="ECO:0000256" key="5">
    <source>
        <dbReference type="ARBA" id="ARBA00022840"/>
    </source>
</evidence>
<dbReference type="InterPro" id="IPR050205">
    <property type="entry name" value="CDPK_Ser/Thr_kinases"/>
</dbReference>
<dbReference type="InterPro" id="IPR000719">
    <property type="entry name" value="Prot_kinase_dom"/>
</dbReference>
<sequence length="401" mass="43200">MMLRLGRTALLAVNDAARQSGLRRLGRAHGRFMVSACQSQAQKAATESEIRAFVTKLHTHMGVAVVGTAAALTLSMSPEIDAIAHARAAEVLPGPLPAPVSIDRKLPWHLFDEIGSGSFGTVRLGMSEETGQVAAIKIVEPDSRNYATLEREIAALKLIKALGGHRNIVDLQDVYVEGRRVYLVTELVRGGELYDHVVAYGAFDEYRASAVARDMCEALSFLHRHGLVHKDVKPENILMTSKAADKTGPSDAPIAKLIDFGSAGPATTVPSNLDDIGTSAYLSPELLQSGVCSTACDMWSLGCVLYIALSGAHPFDLEGTASDEEVEFRINHMPVTFDFGAWTNVSADAKDVITRLLHKDPTQRLTADQLLVHPWIISHIKPVDPVAYAATSPAVASQIHV</sequence>
<dbReference type="SMART" id="SM00220">
    <property type="entry name" value="S_TKc"/>
    <property type="match status" value="1"/>
</dbReference>
<dbReference type="PROSITE" id="PS50011">
    <property type="entry name" value="PROTEIN_KINASE_DOM"/>
    <property type="match status" value="1"/>
</dbReference>
<keyword evidence="1 7" id="KW-0723">Serine/threonine-protein kinase</keyword>
<gene>
    <name evidence="9" type="ORF">Poli38472_009841</name>
</gene>
<evidence type="ECO:0000313" key="10">
    <source>
        <dbReference type="Proteomes" id="UP000794436"/>
    </source>
</evidence>
<evidence type="ECO:0000256" key="3">
    <source>
        <dbReference type="ARBA" id="ARBA00022741"/>
    </source>
</evidence>
<dbReference type="AlphaFoldDB" id="A0A8K1CH11"/>
<dbReference type="Pfam" id="PF00069">
    <property type="entry name" value="Pkinase"/>
    <property type="match status" value="1"/>
</dbReference>
<proteinExistence type="inferred from homology"/>
<dbReference type="InterPro" id="IPR011009">
    <property type="entry name" value="Kinase-like_dom_sf"/>
</dbReference>
<dbReference type="FunFam" id="1.10.510.10:FF:000571">
    <property type="entry name" value="Maternal embryonic leucine zipper kinase"/>
    <property type="match status" value="1"/>
</dbReference>
<accession>A0A8K1CH11</accession>
<dbReference type="PANTHER" id="PTHR24349">
    <property type="entry name" value="SERINE/THREONINE-PROTEIN KINASE"/>
    <property type="match status" value="1"/>
</dbReference>
<feature type="binding site" evidence="6">
    <location>
        <position position="137"/>
    </location>
    <ligand>
        <name>ATP</name>
        <dbReference type="ChEBI" id="CHEBI:30616"/>
    </ligand>
</feature>
<dbReference type="Gene3D" id="3.30.200.20">
    <property type="entry name" value="Phosphorylase Kinase, domain 1"/>
    <property type="match status" value="1"/>
</dbReference>
<dbReference type="OrthoDB" id="40902at2759"/>
<evidence type="ECO:0000313" key="9">
    <source>
        <dbReference type="EMBL" id="TMW62348.1"/>
    </source>
</evidence>
<dbReference type="GO" id="GO:0004674">
    <property type="term" value="F:protein serine/threonine kinase activity"/>
    <property type="evidence" value="ECO:0007669"/>
    <property type="project" value="UniProtKB-KW"/>
</dbReference>
<evidence type="ECO:0000256" key="1">
    <source>
        <dbReference type="ARBA" id="ARBA00022527"/>
    </source>
</evidence>